<dbReference type="EMBL" id="PSQE01000007">
    <property type="protein sequence ID" value="RHN46839.1"/>
    <property type="molecule type" value="Genomic_DNA"/>
</dbReference>
<dbReference type="AlphaFoldDB" id="A0A396H0F8"/>
<accession>A0A396H0F8</accession>
<comment type="caution">
    <text evidence="1">The sequence shown here is derived from an EMBL/GenBank/DDBJ whole genome shotgun (WGS) entry which is preliminary data.</text>
</comment>
<dbReference type="Proteomes" id="UP000265566">
    <property type="component" value="Chromosome 7"/>
</dbReference>
<evidence type="ECO:0000313" key="1">
    <source>
        <dbReference type="EMBL" id="RHN46839.1"/>
    </source>
</evidence>
<proteinExistence type="predicted"/>
<evidence type="ECO:0000313" key="2">
    <source>
        <dbReference type="Proteomes" id="UP000265566"/>
    </source>
</evidence>
<dbReference type="Gramene" id="rna41370">
    <property type="protein sequence ID" value="RHN46839.1"/>
    <property type="gene ID" value="gene41370"/>
</dbReference>
<protein>
    <submittedName>
        <fullName evidence="1">Uncharacterized protein</fullName>
    </submittedName>
</protein>
<gene>
    <name evidence="1" type="ORF">MtrunA17_Chr7g0246501</name>
</gene>
<sequence length="61" mass="6936">MRVSKEVCKVVELERSKRELRDCCDIGWFEKGASVPPPIVLFKRKRKETVVGSETTAAARD</sequence>
<name>A0A396H0F8_MEDTR</name>
<organism evidence="1 2">
    <name type="scientific">Medicago truncatula</name>
    <name type="common">Barrel medic</name>
    <name type="synonym">Medicago tribuloides</name>
    <dbReference type="NCBI Taxonomy" id="3880"/>
    <lineage>
        <taxon>Eukaryota</taxon>
        <taxon>Viridiplantae</taxon>
        <taxon>Streptophyta</taxon>
        <taxon>Embryophyta</taxon>
        <taxon>Tracheophyta</taxon>
        <taxon>Spermatophyta</taxon>
        <taxon>Magnoliopsida</taxon>
        <taxon>eudicotyledons</taxon>
        <taxon>Gunneridae</taxon>
        <taxon>Pentapetalae</taxon>
        <taxon>rosids</taxon>
        <taxon>fabids</taxon>
        <taxon>Fabales</taxon>
        <taxon>Fabaceae</taxon>
        <taxon>Papilionoideae</taxon>
        <taxon>50 kb inversion clade</taxon>
        <taxon>NPAAA clade</taxon>
        <taxon>Hologalegina</taxon>
        <taxon>IRL clade</taxon>
        <taxon>Trifolieae</taxon>
        <taxon>Medicago</taxon>
    </lineage>
</organism>
<reference evidence="2" key="1">
    <citation type="journal article" date="2018" name="Nat. Plants">
        <title>Whole-genome landscape of Medicago truncatula symbiotic genes.</title>
        <authorList>
            <person name="Pecrix Y."/>
            <person name="Staton S.E."/>
            <person name="Sallet E."/>
            <person name="Lelandais-Briere C."/>
            <person name="Moreau S."/>
            <person name="Carrere S."/>
            <person name="Blein T."/>
            <person name="Jardinaud M.F."/>
            <person name="Latrasse D."/>
            <person name="Zouine M."/>
            <person name="Zahm M."/>
            <person name="Kreplak J."/>
            <person name="Mayjonade B."/>
            <person name="Satge C."/>
            <person name="Perez M."/>
            <person name="Cauet S."/>
            <person name="Marande W."/>
            <person name="Chantry-Darmon C."/>
            <person name="Lopez-Roques C."/>
            <person name="Bouchez O."/>
            <person name="Berard A."/>
            <person name="Debelle F."/>
            <person name="Munos S."/>
            <person name="Bendahmane A."/>
            <person name="Berges H."/>
            <person name="Niebel A."/>
            <person name="Buitink J."/>
            <person name="Frugier F."/>
            <person name="Benhamed M."/>
            <person name="Crespi M."/>
            <person name="Gouzy J."/>
            <person name="Gamas P."/>
        </authorList>
    </citation>
    <scope>NUCLEOTIDE SEQUENCE [LARGE SCALE GENOMIC DNA]</scope>
    <source>
        <strain evidence="2">cv. Jemalong A17</strain>
    </source>
</reference>